<feature type="compositionally biased region" description="Polar residues" evidence="1">
    <location>
        <begin position="44"/>
        <end position="54"/>
    </location>
</feature>
<sequence>MQDFKIQRPDPDGRAKPQSKPQSQPQQPDSTDHTAYYKPRHRQAQQNQSTYTRSSDNGPMLVYVLYLISLLVVVTAPAGLVYAYQSRAGANDLDRSHYTFQIRMFWIGLLLLGVGVIGIPFVFGWFVLVGWAVWLLYAITTGMRRWRKGQPAS</sequence>
<dbReference type="RefSeq" id="WP_054914589.1">
    <property type="nucleotide sequence ID" value="NZ_RJUR01000011.1"/>
</dbReference>
<keyword evidence="2" id="KW-0472">Membrane</keyword>
<name>A0A9X8ENW9_PSEPU</name>
<accession>A0A9X8ENW9</accession>
<dbReference type="AlphaFoldDB" id="A0A9X8ENW9"/>
<protein>
    <submittedName>
        <fullName evidence="3">Membrane protein</fullName>
    </submittedName>
</protein>
<gene>
    <name evidence="3" type="ORF">EDF85_1306</name>
</gene>
<evidence type="ECO:0000256" key="2">
    <source>
        <dbReference type="SAM" id="Phobius"/>
    </source>
</evidence>
<feature type="compositionally biased region" description="Basic and acidic residues" evidence="1">
    <location>
        <begin position="1"/>
        <end position="15"/>
    </location>
</feature>
<dbReference type="Proteomes" id="UP000269115">
    <property type="component" value="Unassembled WGS sequence"/>
</dbReference>
<feature type="transmembrane region" description="Helical" evidence="2">
    <location>
        <begin position="104"/>
        <end position="137"/>
    </location>
</feature>
<organism evidence="3 4">
    <name type="scientific">Pseudomonas putida</name>
    <name type="common">Arthrobacter siderocapsulatus</name>
    <dbReference type="NCBI Taxonomy" id="303"/>
    <lineage>
        <taxon>Bacteria</taxon>
        <taxon>Pseudomonadati</taxon>
        <taxon>Pseudomonadota</taxon>
        <taxon>Gammaproteobacteria</taxon>
        <taxon>Pseudomonadales</taxon>
        <taxon>Pseudomonadaceae</taxon>
        <taxon>Pseudomonas</taxon>
    </lineage>
</organism>
<comment type="caution">
    <text evidence="3">The sequence shown here is derived from an EMBL/GenBank/DDBJ whole genome shotgun (WGS) entry which is preliminary data.</text>
</comment>
<feature type="compositionally biased region" description="Low complexity" evidence="1">
    <location>
        <begin position="16"/>
        <end position="28"/>
    </location>
</feature>
<keyword evidence="2" id="KW-1133">Transmembrane helix</keyword>
<reference evidence="3 4" key="1">
    <citation type="submission" date="2018-11" db="EMBL/GenBank/DDBJ databases">
        <title>Genomic analyses of the natural microbiome of Caenorhabditis elegans.</title>
        <authorList>
            <person name="Samuel B."/>
        </authorList>
    </citation>
    <scope>NUCLEOTIDE SEQUENCE [LARGE SCALE GENOMIC DNA]</scope>
    <source>
        <strain evidence="3 4">BIGb0473</strain>
    </source>
</reference>
<proteinExistence type="predicted"/>
<evidence type="ECO:0000256" key="1">
    <source>
        <dbReference type="SAM" id="MobiDB-lite"/>
    </source>
</evidence>
<evidence type="ECO:0000313" key="4">
    <source>
        <dbReference type="Proteomes" id="UP000269115"/>
    </source>
</evidence>
<evidence type="ECO:0000313" key="3">
    <source>
        <dbReference type="EMBL" id="ROQ53543.1"/>
    </source>
</evidence>
<dbReference type="EMBL" id="RJUR01000011">
    <property type="protein sequence ID" value="ROQ53543.1"/>
    <property type="molecule type" value="Genomic_DNA"/>
</dbReference>
<feature type="region of interest" description="Disordered" evidence="1">
    <location>
        <begin position="1"/>
        <end position="54"/>
    </location>
</feature>
<feature type="transmembrane region" description="Helical" evidence="2">
    <location>
        <begin position="61"/>
        <end position="84"/>
    </location>
</feature>
<keyword evidence="2" id="KW-0812">Transmembrane</keyword>